<evidence type="ECO:0000313" key="4">
    <source>
        <dbReference type="Proteomes" id="UP001597124"/>
    </source>
</evidence>
<proteinExistence type="predicted"/>
<feature type="domain" description="Ice-binding protein C-terminal" evidence="2">
    <location>
        <begin position="279"/>
        <end position="302"/>
    </location>
</feature>
<evidence type="ECO:0000256" key="1">
    <source>
        <dbReference type="SAM" id="SignalP"/>
    </source>
</evidence>
<feature type="chain" id="PRO_5047265714" evidence="1">
    <location>
        <begin position="23"/>
        <end position="305"/>
    </location>
</feature>
<protein>
    <submittedName>
        <fullName evidence="3">PEP-CTERM sorting domain-containing protein</fullName>
    </submittedName>
</protein>
<dbReference type="Proteomes" id="UP001597124">
    <property type="component" value="Unassembled WGS sequence"/>
</dbReference>
<dbReference type="EMBL" id="JBHTIK010000002">
    <property type="protein sequence ID" value="MFD0847684.1"/>
    <property type="molecule type" value="Genomic_DNA"/>
</dbReference>
<organism evidence="3 4">
    <name type="scientific">Sphingosinicella xenopeptidilytica</name>
    <dbReference type="NCBI Taxonomy" id="364098"/>
    <lineage>
        <taxon>Bacteria</taxon>
        <taxon>Pseudomonadati</taxon>
        <taxon>Pseudomonadota</taxon>
        <taxon>Alphaproteobacteria</taxon>
        <taxon>Sphingomonadales</taxon>
        <taxon>Sphingosinicellaceae</taxon>
        <taxon>Sphingosinicella</taxon>
    </lineage>
</organism>
<feature type="signal peptide" evidence="1">
    <location>
        <begin position="1"/>
        <end position="22"/>
    </location>
</feature>
<name>A0ABW3C243_SPHXN</name>
<dbReference type="InterPro" id="IPR013424">
    <property type="entry name" value="Ice-binding_C"/>
</dbReference>
<evidence type="ECO:0000259" key="2">
    <source>
        <dbReference type="Pfam" id="PF07589"/>
    </source>
</evidence>
<accession>A0ABW3C243</accession>
<dbReference type="NCBIfam" id="TIGR02595">
    <property type="entry name" value="PEP_CTERM"/>
    <property type="match status" value="1"/>
</dbReference>
<keyword evidence="4" id="KW-1185">Reference proteome</keyword>
<gene>
    <name evidence="3" type="ORF">ACFQ00_05050</name>
</gene>
<comment type="caution">
    <text evidence="3">The sequence shown here is derived from an EMBL/GenBank/DDBJ whole genome shotgun (WGS) entry which is preliminary data.</text>
</comment>
<reference evidence="4" key="1">
    <citation type="journal article" date="2019" name="Int. J. Syst. Evol. Microbiol.">
        <title>The Global Catalogue of Microorganisms (GCM) 10K type strain sequencing project: providing services to taxonomists for standard genome sequencing and annotation.</title>
        <authorList>
            <consortium name="The Broad Institute Genomics Platform"/>
            <consortium name="The Broad Institute Genome Sequencing Center for Infectious Disease"/>
            <person name="Wu L."/>
            <person name="Ma J."/>
        </authorList>
    </citation>
    <scope>NUCLEOTIDE SEQUENCE [LARGE SCALE GENOMIC DNA]</scope>
    <source>
        <strain evidence="4">CCUG 52537</strain>
    </source>
</reference>
<dbReference type="Pfam" id="PF07589">
    <property type="entry name" value="PEP-CTERM"/>
    <property type="match status" value="1"/>
</dbReference>
<evidence type="ECO:0000313" key="3">
    <source>
        <dbReference type="EMBL" id="MFD0847684.1"/>
    </source>
</evidence>
<dbReference type="RefSeq" id="WP_381487108.1">
    <property type="nucleotide sequence ID" value="NZ_JBHTIK010000002.1"/>
</dbReference>
<keyword evidence="1" id="KW-0732">Signal</keyword>
<sequence>MRFTTSILAACATLAIAGTAQATTITNGDISMGLFDNGGLGSGGVGFRLAGAGDTGGDAIYRGCLCEGWGAAANGDGNHYVYGGSATGFTSAAMSDVTASSAKSTVVTSNGLTIVHNYSAVDGGTLFKIDVVITNTGGATATDVRYARTLDWDVAPGYFGENYTSIYVPGVAPEGNILHTSSNPFDTPNPMLTRSQEANTNISDSIGDKGSYFIFGFGDLEIGESAEFTTYIGAAFSVRTLLAAFGAVDVEAYSYTTASDRSTVYGYGFAGLGLPPIDDVPEPAALALFGLGVLGLGAARRRRKA</sequence>